<reference evidence="1 2" key="1">
    <citation type="journal article" date="2019" name="Extremophiles">
        <title>Biogeography of thermophiles and predominance of Thermus scotoductus in domestic water heaters.</title>
        <authorList>
            <person name="Wilpiszeski R.L."/>
            <person name="Zhang Z."/>
            <person name="House C.H."/>
        </authorList>
    </citation>
    <scope>NUCLEOTIDE SEQUENCE [LARGE SCALE GENOMIC DNA]</scope>
    <source>
        <strain evidence="1 2">34_S34</strain>
    </source>
</reference>
<dbReference type="EMBL" id="PELP01000222">
    <property type="protein sequence ID" value="RTH03656.1"/>
    <property type="molecule type" value="Genomic_DNA"/>
</dbReference>
<evidence type="ECO:0000313" key="1">
    <source>
        <dbReference type="EMBL" id="RTH03656.1"/>
    </source>
</evidence>
<evidence type="ECO:0000313" key="2">
    <source>
        <dbReference type="Proteomes" id="UP000286734"/>
    </source>
</evidence>
<protein>
    <submittedName>
        <fullName evidence="1">Uncharacterized protein</fullName>
    </submittedName>
</protein>
<dbReference type="Proteomes" id="UP000286734">
    <property type="component" value="Unassembled WGS sequence"/>
</dbReference>
<comment type="caution">
    <text evidence="1">The sequence shown here is derived from an EMBL/GenBank/DDBJ whole genome shotgun (WGS) entry which is preliminary data.</text>
</comment>
<name>A0A430R897_THESC</name>
<organism evidence="1 2">
    <name type="scientific">Thermus scotoductus</name>
    <dbReference type="NCBI Taxonomy" id="37636"/>
    <lineage>
        <taxon>Bacteria</taxon>
        <taxon>Thermotogati</taxon>
        <taxon>Deinococcota</taxon>
        <taxon>Deinococci</taxon>
        <taxon>Thermales</taxon>
        <taxon>Thermaceae</taxon>
        <taxon>Thermus</taxon>
    </lineage>
</organism>
<proteinExistence type="predicted"/>
<dbReference type="AlphaFoldDB" id="A0A430R897"/>
<sequence>MLALAGGDCLGNLLVLSPPLIPMDETPIPSLEDLPPAREVWQALAPGAEGFKPEVVPAEGGVLEVRLPLKPYPLRLGVREGVLLFAEIRSPERRATLYLSRKRLAFNGRVPAEMLFALQRGYLPVLLPHLGGGPIPNLFLEAHRKGIPLDWGRGFFHQRGRKGSERWLHLDPGEARLLVYTPGERPGLQATRFPSRAAFLRALPSLLLFPWDRHPPVEASLEGPLAALLLEEEVYEEELLALRAFSQELLRAYGRLLAAYPWARSFLPAFLPDGRTNPYRRNPPPLPDPGEEARGDPFLEMAAFWDGLALDLSWGRVDLLPLAPAPLRVREGWLLYTPSWAALLPS</sequence>
<accession>A0A430R897</accession>
<gene>
    <name evidence="1" type="ORF">CSW47_08145</name>
</gene>